<gene>
    <name evidence="7" type="ORF">CLV56_3247</name>
</gene>
<evidence type="ECO:0000256" key="2">
    <source>
        <dbReference type="ARBA" id="ARBA00011322"/>
    </source>
</evidence>
<feature type="domain" description="RecF/RecN/SMC N-terminal" evidence="6">
    <location>
        <begin position="67"/>
        <end position="655"/>
    </location>
</feature>
<feature type="coiled-coil region" evidence="4">
    <location>
        <begin position="228"/>
        <end position="269"/>
    </location>
</feature>
<dbReference type="SUPFAM" id="SSF52540">
    <property type="entry name" value="P-loop containing nucleoside triphosphate hydrolases"/>
    <property type="match status" value="1"/>
</dbReference>
<feature type="region of interest" description="Disordered" evidence="5">
    <location>
        <begin position="35"/>
        <end position="61"/>
    </location>
</feature>
<protein>
    <recommendedName>
        <fullName evidence="3">Nuclease SbcCD subunit C</fullName>
    </recommendedName>
</protein>
<organism evidence="7 8">
    <name type="scientific">Mumia flava</name>
    <dbReference type="NCBI Taxonomy" id="1348852"/>
    <lineage>
        <taxon>Bacteria</taxon>
        <taxon>Bacillati</taxon>
        <taxon>Actinomycetota</taxon>
        <taxon>Actinomycetes</taxon>
        <taxon>Propionibacteriales</taxon>
        <taxon>Nocardioidaceae</taxon>
        <taxon>Mumia</taxon>
    </lineage>
</organism>
<keyword evidence="8" id="KW-1185">Reference proteome</keyword>
<evidence type="ECO:0000313" key="7">
    <source>
        <dbReference type="EMBL" id="PJJ53753.1"/>
    </source>
</evidence>
<dbReference type="InterPro" id="IPR003395">
    <property type="entry name" value="RecF/RecN/SMC_N"/>
</dbReference>
<accession>A0A0B2BNE0</accession>
<dbReference type="Proteomes" id="UP000230842">
    <property type="component" value="Unassembled WGS sequence"/>
</dbReference>
<comment type="similarity">
    <text evidence="1">Belongs to the SMC family. SbcC subfamily.</text>
</comment>
<name>A0A0B2BNE0_9ACTN</name>
<dbReference type="InterPro" id="IPR027417">
    <property type="entry name" value="P-loop_NTPase"/>
</dbReference>
<keyword evidence="4" id="KW-0175">Coiled coil</keyword>
<comment type="subunit">
    <text evidence="2">Heterodimer of SbcC and SbcD.</text>
</comment>
<dbReference type="Pfam" id="PF02463">
    <property type="entry name" value="SMC_N"/>
    <property type="match status" value="1"/>
</dbReference>
<dbReference type="RefSeq" id="WP_039342230.1">
    <property type="nucleotide sequence ID" value="NZ_PGEZ01000002.1"/>
</dbReference>
<evidence type="ECO:0000259" key="6">
    <source>
        <dbReference type="Pfam" id="PF02463"/>
    </source>
</evidence>
<proteinExistence type="inferred from homology"/>
<dbReference type="OrthoDB" id="4428168at2"/>
<comment type="caution">
    <text evidence="7">The sequence shown here is derived from an EMBL/GenBank/DDBJ whole genome shotgun (WGS) entry which is preliminary data.</text>
</comment>
<dbReference type="EMBL" id="PGEZ01000002">
    <property type="protein sequence ID" value="PJJ53753.1"/>
    <property type="molecule type" value="Genomic_DNA"/>
</dbReference>
<evidence type="ECO:0000313" key="8">
    <source>
        <dbReference type="Proteomes" id="UP000230842"/>
    </source>
</evidence>
<dbReference type="AlphaFoldDB" id="A0A0B2BNE0"/>
<evidence type="ECO:0000256" key="1">
    <source>
        <dbReference type="ARBA" id="ARBA00006930"/>
    </source>
</evidence>
<evidence type="ECO:0000256" key="3">
    <source>
        <dbReference type="ARBA" id="ARBA00013368"/>
    </source>
</evidence>
<dbReference type="Gene3D" id="3.40.50.300">
    <property type="entry name" value="P-loop containing nucleotide triphosphate hydrolases"/>
    <property type="match status" value="2"/>
</dbReference>
<reference evidence="7 8" key="1">
    <citation type="submission" date="2017-11" db="EMBL/GenBank/DDBJ databases">
        <title>Genomic Encyclopedia of Archaeal and Bacterial Type Strains, Phase II (KMG-II): From Individual Species to Whole Genera.</title>
        <authorList>
            <person name="Goeker M."/>
        </authorList>
    </citation>
    <scope>NUCLEOTIDE SEQUENCE [LARGE SCALE GENOMIC DNA]</scope>
    <source>
        <strain evidence="7 8">DSM 27763</strain>
    </source>
</reference>
<dbReference type="PANTHER" id="PTHR32114:SF2">
    <property type="entry name" value="ABC TRANSPORTER ABCH.3"/>
    <property type="match status" value="1"/>
</dbReference>
<sequence>MDDLNTWLNARLDPDDSISDDAKLLALAAVEGDDALASVTPEDPPPSLAQTNSEPSADETAEATGAYLTSIAVQGFRGIGERATLQLHPGPGLTIVSGRNGSGKSSFAEALEVALTGDTYRWKNRPAHWGSAWRNLHADVAAEVEVALCEEEVGKTVVRVTWPDGADVDDATTTLQRHGQKREAGIESLGWGGPIETYRPLLSYEELGTVLGSKPSALHDALSTVLGLEQMTDALDRLNERRKRLEAPKKKLDAEKRSLRADLDALDDERAKQADLLLAKRKLDANALRAIATGTSTPDGTAERLRALLAIAAPDANDVDAAASELSAALAAMTSVGDDATTALERRVTIIERALDLHQHDGDQPCPVCGVGTLDGAWAAQARADVAADRQQVALLKAARARLTAARESARALVAPVPSALAGSTPDVLDEAVGSVRSAWTRWSAAPATDADLVTHLRTALAPVTEALPPMRAAASEVLAERDDAWSAIAARLAAYANDADAWSAAEPEAELTKQAHTWLKKNDLDLRNERLAPIAAQAARIWHDLRQESNVELQGFEIAGTSTRRRVEIQGAVDGEDTGALAVMSQGELHALALAIFLPRATMPQSPFRFVVLDDPVQAMDPAKVDGLVATLSRIAQDRQVVVFSHDDRLAAAVRRAPVPAQIVEVTRYESSRVEVANTYDPAGRYLRDAFALLKDTGLPDTTMRRALPGLLRMATETAARDRYWTTRLAAGDAHDVVEAAWADARLTRDRVSLSLYGDVRSLDGWLSKRGYRRRGLGVCTSALHEGLRGQPREACEDVQNLIDDLKRGAL</sequence>
<evidence type="ECO:0000256" key="4">
    <source>
        <dbReference type="SAM" id="Coils"/>
    </source>
</evidence>
<evidence type="ECO:0000256" key="5">
    <source>
        <dbReference type="SAM" id="MobiDB-lite"/>
    </source>
</evidence>
<dbReference type="PANTHER" id="PTHR32114">
    <property type="entry name" value="ABC TRANSPORTER ABCH.3"/>
    <property type="match status" value="1"/>
</dbReference>